<dbReference type="InterPro" id="IPR008972">
    <property type="entry name" value="Cupredoxin"/>
</dbReference>
<accession>A0ABT4AR36</accession>
<sequence>MSLTAVLVLAVAGCGSGAAPAPVAGSAPSNGDAVTIHNFAFDPPTLTVKPGAEVTWTFDDSTDHTVVADDNSFASQPMGNGQTYTHTFPAAGEVAYHCSIHPFMKATVTVK</sequence>
<keyword evidence="1" id="KW-0479">Metal-binding</keyword>
<dbReference type="RefSeq" id="WP_267560468.1">
    <property type="nucleotide sequence ID" value="NZ_JAPNTZ010000001.1"/>
</dbReference>
<proteinExistence type="predicted"/>
<dbReference type="PANTHER" id="PTHR36507:SF1">
    <property type="entry name" value="BLL1555 PROTEIN"/>
    <property type="match status" value="1"/>
</dbReference>
<evidence type="ECO:0000256" key="3">
    <source>
        <dbReference type="SAM" id="SignalP"/>
    </source>
</evidence>
<protein>
    <submittedName>
        <fullName evidence="5">Cupredoxin family copper-binding protein</fullName>
    </submittedName>
</protein>
<keyword evidence="6" id="KW-1185">Reference proteome</keyword>
<evidence type="ECO:0000259" key="4">
    <source>
        <dbReference type="Pfam" id="PF00127"/>
    </source>
</evidence>
<name>A0ABT4AR36_9ACTN</name>
<reference evidence="5" key="1">
    <citation type="submission" date="2022-11" db="EMBL/GenBank/DDBJ databases">
        <authorList>
            <person name="Somphong A."/>
            <person name="Phongsopitanun W."/>
        </authorList>
    </citation>
    <scope>NUCLEOTIDE SEQUENCE</scope>
    <source>
        <strain evidence="5">Pm04-4</strain>
    </source>
</reference>
<dbReference type="SUPFAM" id="SSF49503">
    <property type="entry name" value="Cupredoxins"/>
    <property type="match status" value="1"/>
</dbReference>
<dbReference type="Gene3D" id="2.60.40.420">
    <property type="entry name" value="Cupredoxins - blue copper proteins"/>
    <property type="match status" value="1"/>
</dbReference>
<dbReference type="InterPro" id="IPR000923">
    <property type="entry name" value="BlueCu_1"/>
</dbReference>
<dbReference type="PANTHER" id="PTHR36507">
    <property type="entry name" value="BLL1555 PROTEIN"/>
    <property type="match status" value="1"/>
</dbReference>
<feature type="chain" id="PRO_5046625712" evidence="3">
    <location>
        <begin position="22"/>
        <end position="111"/>
    </location>
</feature>
<feature type="signal peptide" evidence="3">
    <location>
        <begin position="1"/>
        <end position="21"/>
    </location>
</feature>
<evidence type="ECO:0000313" key="6">
    <source>
        <dbReference type="Proteomes" id="UP001151002"/>
    </source>
</evidence>
<evidence type="ECO:0000256" key="1">
    <source>
        <dbReference type="ARBA" id="ARBA00022723"/>
    </source>
</evidence>
<evidence type="ECO:0000313" key="5">
    <source>
        <dbReference type="EMBL" id="MCY1136702.1"/>
    </source>
</evidence>
<organism evidence="5 6">
    <name type="scientific">Paractinoplanes pyxinae</name>
    <dbReference type="NCBI Taxonomy" id="2997416"/>
    <lineage>
        <taxon>Bacteria</taxon>
        <taxon>Bacillati</taxon>
        <taxon>Actinomycetota</taxon>
        <taxon>Actinomycetes</taxon>
        <taxon>Micromonosporales</taxon>
        <taxon>Micromonosporaceae</taxon>
        <taxon>Paractinoplanes</taxon>
    </lineage>
</organism>
<keyword evidence="2" id="KW-0186">Copper</keyword>
<keyword evidence="3" id="KW-0732">Signal</keyword>
<feature type="domain" description="Blue (type 1) copper" evidence="4">
    <location>
        <begin position="35"/>
        <end position="111"/>
    </location>
</feature>
<dbReference type="InterPro" id="IPR035668">
    <property type="entry name" value="Amicyanin"/>
</dbReference>
<evidence type="ECO:0000256" key="2">
    <source>
        <dbReference type="ARBA" id="ARBA00023008"/>
    </source>
</evidence>
<dbReference type="InterPro" id="IPR052721">
    <property type="entry name" value="ET_Amicyanin"/>
</dbReference>
<dbReference type="Proteomes" id="UP001151002">
    <property type="component" value="Unassembled WGS sequence"/>
</dbReference>
<dbReference type="CDD" id="cd13921">
    <property type="entry name" value="Amicyanin"/>
    <property type="match status" value="1"/>
</dbReference>
<dbReference type="Pfam" id="PF00127">
    <property type="entry name" value="Copper-bind"/>
    <property type="match status" value="1"/>
</dbReference>
<dbReference type="EMBL" id="JAPNTZ010000001">
    <property type="protein sequence ID" value="MCY1136702.1"/>
    <property type="molecule type" value="Genomic_DNA"/>
</dbReference>
<gene>
    <name evidence="5" type="ORF">OWR29_01740</name>
</gene>
<comment type="caution">
    <text evidence="5">The sequence shown here is derived from an EMBL/GenBank/DDBJ whole genome shotgun (WGS) entry which is preliminary data.</text>
</comment>